<dbReference type="PANTHER" id="PTHR46558:SF4">
    <property type="entry name" value="DNA-BIDING PHAGE PROTEIN"/>
    <property type="match status" value="1"/>
</dbReference>
<dbReference type="InterPro" id="IPR036073">
    <property type="entry name" value="Desulfoferrodoxin_Fe-bd_dom_sf"/>
</dbReference>
<dbReference type="EMBL" id="JBBNOP010000004">
    <property type="protein sequence ID" value="MEQ3362447.1"/>
    <property type="molecule type" value="Genomic_DNA"/>
</dbReference>
<keyword evidence="1" id="KW-0238">DNA-binding</keyword>
<dbReference type="RefSeq" id="WP_102374454.1">
    <property type="nucleotide sequence ID" value="NZ_JBBNOP010000004.1"/>
</dbReference>
<dbReference type="SMART" id="SM00530">
    <property type="entry name" value="HTH_XRE"/>
    <property type="match status" value="1"/>
</dbReference>
<dbReference type="Gene3D" id="1.10.260.40">
    <property type="entry name" value="lambda repressor-like DNA-binding domains"/>
    <property type="match status" value="1"/>
</dbReference>
<dbReference type="Proteomes" id="UP001487305">
    <property type="component" value="Unassembled WGS sequence"/>
</dbReference>
<dbReference type="CDD" id="cd00093">
    <property type="entry name" value="HTH_XRE"/>
    <property type="match status" value="1"/>
</dbReference>
<dbReference type="PANTHER" id="PTHR46558">
    <property type="entry name" value="TRACRIPTIONAL REGULATORY PROTEIN-RELATED-RELATED"/>
    <property type="match status" value="1"/>
</dbReference>
<evidence type="ECO:0000313" key="3">
    <source>
        <dbReference type="EMBL" id="MEQ3362447.1"/>
    </source>
</evidence>
<organism evidence="3 4">
    <name type="scientific">Raoultibacter massiliensis</name>
    <dbReference type="NCBI Taxonomy" id="1852371"/>
    <lineage>
        <taxon>Bacteria</taxon>
        <taxon>Bacillati</taxon>
        <taxon>Actinomycetota</taxon>
        <taxon>Coriobacteriia</taxon>
        <taxon>Eggerthellales</taxon>
        <taxon>Eggerthellaceae</taxon>
        <taxon>Raoultibacter</taxon>
    </lineage>
</organism>
<accession>A0ABV1JEE7</accession>
<feature type="domain" description="HTH cro/C1-type" evidence="2">
    <location>
        <begin position="10"/>
        <end position="64"/>
    </location>
</feature>
<dbReference type="SUPFAM" id="SSF49367">
    <property type="entry name" value="Superoxide reductase-like"/>
    <property type="match status" value="1"/>
</dbReference>
<dbReference type="Pfam" id="PF01381">
    <property type="entry name" value="HTH_3"/>
    <property type="match status" value="1"/>
</dbReference>
<proteinExistence type="predicted"/>
<protein>
    <submittedName>
        <fullName evidence="3">Helix-turn-helix domain-containing protein</fullName>
    </submittedName>
</protein>
<gene>
    <name evidence="3" type="ORF">AAA083_05600</name>
</gene>
<dbReference type="Gene3D" id="2.60.40.730">
    <property type="entry name" value="SOR catalytic domain"/>
    <property type="match status" value="1"/>
</dbReference>
<sequence length="205" mass="23003">MNNEKTGILIKRLRQERGMTQKQVADRLHVSDRAVSKWERGCGSPDVSLLRGLAAVLDVDVQSILAGELNPNDTDGGNMKRMRFYRCPTCGNVLTSTSEAEPSCCGRSLKPLEARAAEGEHGLAIEEVEDEYYVVMDHPMTKSHHIAFVACATDERIMLVRMYPEQGAQARFPRMPRGVWYACCTEHGLFELRGMQQGRYARKGI</sequence>
<dbReference type="SUPFAM" id="SSF47413">
    <property type="entry name" value="lambda repressor-like DNA-binding domains"/>
    <property type="match status" value="1"/>
</dbReference>
<comment type="caution">
    <text evidence="3">The sequence shown here is derived from an EMBL/GenBank/DDBJ whole genome shotgun (WGS) entry which is preliminary data.</text>
</comment>
<dbReference type="PROSITE" id="PS50943">
    <property type="entry name" value="HTH_CROC1"/>
    <property type="match status" value="1"/>
</dbReference>
<keyword evidence="4" id="KW-1185">Reference proteome</keyword>
<name>A0ABV1JEE7_9ACTN</name>
<dbReference type="InterPro" id="IPR001387">
    <property type="entry name" value="Cro/C1-type_HTH"/>
</dbReference>
<evidence type="ECO:0000313" key="4">
    <source>
        <dbReference type="Proteomes" id="UP001487305"/>
    </source>
</evidence>
<evidence type="ECO:0000256" key="1">
    <source>
        <dbReference type="ARBA" id="ARBA00023125"/>
    </source>
</evidence>
<dbReference type="InterPro" id="IPR010982">
    <property type="entry name" value="Lambda_DNA-bd_dom_sf"/>
</dbReference>
<reference evidence="3 4" key="1">
    <citation type="submission" date="2024-04" db="EMBL/GenBank/DDBJ databases">
        <title>Human intestinal bacterial collection.</title>
        <authorList>
            <person name="Pauvert C."/>
            <person name="Hitch T.C.A."/>
            <person name="Clavel T."/>
        </authorList>
    </citation>
    <scope>NUCLEOTIDE SEQUENCE [LARGE SCALE GENOMIC DNA]</scope>
    <source>
        <strain evidence="3 4">CLA-KB-H42</strain>
    </source>
</reference>
<evidence type="ECO:0000259" key="2">
    <source>
        <dbReference type="PROSITE" id="PS50943"/>
    </source>
</evidence>